<protein>
    <submittedName>
        <fullName evidence="1">Uncharacterized protein</fullName>
    </submittedName>
</protein>
<keyword evidence="2" id="KW-1185">Reference proteome</keyword>
<organism evidence="1 2">
    <name type="scientific">Mythimna loreyi</name>
    <dbReference type="NCBI Taxonomy" id="667449"/>
    <lineage>
        <taxon>Eukaryota</taxon>
        <taxon>Metazoa</taxon>
        <taxon>Ecdysozoa</taxon>
        <taxon>Arthropoda</taxon>
        <taxon>Hexapoda</taxon>
        <taxon>Insecta</taxon>
        <taxon>Pterygota</taxon>
        <taxon>Neoptera</taxon>
        <taxon>Endopterygota</taxon>
        <taxon>Lepidoptera</taxon>
        <taxon>Glossata</taxon>
        <taxon>Ditrysia</taxon>
        <taxon>Noctuoidea</taxon>
        <taxon>Noctuidae</taxon>
        <taxon>Noctuinae</taxon>
        <taxon>Hadenini</taxon>
        <taxon>Mythimna</taxon>
    </lineage>
</organism>
<evidence type="ECO:0000313" key="1">
    <source>
        <dbReference type="EMBL" id="KAJ8727991.1"/>
    </source>
</evidence>
<evidence type="ECO:0000313" key="2">
    <source>
        <dbReference type="Proteomes" id="UP001231649"/>
    </source>
</evidence>
<dbReference type="Proteomes" id="UP001231649">
    <property type="component" value="Chromosome 9"/>
</dbReference>
<proteinExistence type="predicted"/>
<sequence>MIGRSPPKTTSSPSLHSSEPNLSSSSDTHDKVNQRKRKSGDAAELQRMEKAIMEMKNMFSELVSQRSQQNVKIDSLHTAIENIRSQNAMISTQNSEIRTQNDDIRASVQFLSDKYDDAMMELGHLKSECSNNKKIIKILELKVDHLEKNLKSASLELKNILSAHPETQQTLTNSVQKIGNIISQPVKSTDIKTIFRTKSKKDSVGTVLVEFTSSSIKEQFLNSSKNYNKLNKTNRLNTTLLQATGPEKPIYVSEALTTMTKRLHFLSREFIKSSTYEQCWIANGKVYVREKEGMPSRLIRTEEDLVKLRKEK</sequence>
<name>A0ACC2QX35_9NEOP</name>
<reference evidence="1" key="1">
    <citation type="submission" date="2023-03" db="EMBL/GenBank/DDBJ databases">
        <title>Chromosome-level genomes of two armyworms, Mythimna separata and Mythimna loreyi, provide insights into the biosynthesis and reception of sex pheromones.</title>
        <authorList>
            <person name="Zhao H."/>
        </authorList>
    </citation>
    <scope>NUCLEOTIDE SEQUENCE</scope>
    <source>
        <strain evidence="1">BeijingLab</strain>
    </source>
</reference>
<accession>A0ACC2QX35</accession>
<comment type="caution">
    <text evidence="1">The sequence shown here is derived from an EMBL/GenBank/DDBJ whole genome shotgun (WGS) entry which is preliminary data.</text>
</comment>
<gene>
    <name evidence="1" type="ORF">PYW08_016376</name>
</gene>
<dbReference type="EMBL" id="CM056785">
    <property type="protein sequence ID" value="KAJ8727991.1"/>
    <property type="molecule type" value="Genomic_DNA"/>
</dbReference>